<reference evidence="2 3" key="1">
    <citation type="submission" date="2023-08" db="EMBL/GenBank/DDBJ databases">
        <title>Pleionea litopenaei sp. nov., isolated from stomach of juvenile Litopenaeus vannamei.</title>
        <authorList>
            <person name="Rho A.M."/>
            <person name="Hwang C.Y."/>
        </authorList>
    </citation>
    <scope>NUCLEOTIDE SEQUENCE [LARGE SCALE GENOMIC DNA]</scope>
    <source>
        <strain evidence="2 3">HL-JVS1</strain>
    </source>
</reference>
<dbReference type="EMBL" id="CP133548">
    <property type="protein sequence ID" value="WMS88805.1"/>
    <property type="molecule type" value="Genomic_DNA"/>
</dbReference>
<keyword evidence="1" id="KW-0472">Membrane</keyword>
<dbReference type="RefSeq" id="WP_309204028.1">
    <property type="nucleotide sequence ID" value="NZ_CP133548.1"/>
</dbReference>
<evidence type="ECO:0008006" key="4">
    <source>
        <dbReference type="Google" id="ProtNLM"/>
    </source>
</evidence>
<dbReference type="AlphaFoldDB" id="A0AA51RWI3"/>
<dbReference type="KEGG" id="plei:Q9312_07765"/>
<name>A0AA51RWI3_9GAMM</name>
<gene>
    <name evidence="2" type="ORF">Q9312_07765</name>
</gene>
<dbReference type="Proteomes" id="UP001239782">
    <property type="component" value="Chromosome"/>
</dbReference>
<keyword evidence="3" id="KW-1185">Reference proteome</keyword>
<feature type="transmembrane region" description="Helical" evidence="1">
    <location>
        <begin position="123"/>
        <end position="141"/>
    </location>
</feature>
<sequence>MPKLLTLSKFVKHRNGVALGAPDSMRNMLTRSLGAGSFDRFWQYWNPIWGYYLSTKVMKPLLKIFPLWLSIILTFAVSGALHDLAIALVKLKPIVFFTPWFTLMGIMVVISKKYSLTYQQRPFAIRALINLMTIIVCYILTDQAIYKLITF</sequence>
<evidence type="ECO:0000313" key="2">
    <source>
        <dbReference type="EMBL" id="WMS88805.1"/>
    </source>
</evidence>
<accession>A0AA51RWI3</accession>
<proteinExistence type="predicted"/>
<organism evidence="2 3">
    <name type="scientific">Pleionea litopenaei</name>
    <dbReference type="NCBI Taxonomy" id="3070815"/>
    <lineage>
        <taxon>Bacteria</taxon>
        <taxon>Pseudomonadati</taxon>
        <taxon>Pseudomonadota</taxon>
        <taxon>Gammaproteobacteria</taxon>
        <taxon>Oceanospirillales</taxon>
        <taxon>Pleioneaceae</taxon>
        <taxon>Pleionea</taxon>
    </lineage>
</organism>
<evidence type="ECO:0000256" key="1">
    <source>
        <dbReference type="SAM" id="Phobius"/>
    </source>
</evidence>
<feature type="transmembrane region" description="Helical" evidence="1">
    <location>
        <begin position="94"/>
        <end position="111"/>
    </location>
</feature>
<keyword evidence="1" id="KW-1133">Transmembrane helix</keyword>
<evidence type="ECO:0000313" key="3">
    <source>
        <dbReference type="Proteomes" id="UP001239782"/>
    </source>
</evidence>
<feature type="transmembrane region" description="Helical" evidence="1">
    <location>
        <begin position="65"/>
        <end position="88"/>
    </location>
</feature>
<protein>
    <recommendedName>
        <fullName evidence="4">Acyltransferase</fullName>
    </recommendedName>
</protein>
<keyword evidence="1" id="KW-0812">Transmembrane</keyword>